<gene>
    <name evidence="3" type="ORF">HARCEL1_12210</name>
</gene>
<organism evidence="3 4">
    <name type="scientific">Halococcoides cellulosivorans</name>
    <dbReference type="NCBI Taxonomy" id="1679096"/>
    <lineage>
        <taxon>Archaea</taxon>
        <taxon>Methanobacteriati</taxon>
        <taxon>Methanobacteriota</taxon>
        <taxon>Stenosarchaea group</taxon>
        <taxon>Halobacteria</taxon>
        <taxon>Halobacteriales</taxon>
        <taxon>Haloarculaceae</taxon>
        <taxon>Halococcoides</taxon>
    </lineage>
</organism>
<feature type="compositionally biased region" description="Polar residues" evidence="1">
    <location>
        <begin position="1"/>
        <end position="10"/>
    </location>
</feature>
<evidence type="ECO:0000256" key="1">
    <source>
        <dbReference type="SAM" id="MobiDB-lite"/>
    </source>
</evidence>
<evidence type="ECO:0000313" key="4">
    <source>
        <dbReference type="Proteomes" id="UP000244727"/>
    </source>
</evidence>
<protein>
    <recommendedName>
        <fullName evidence="2">DUF8129 domain-containing protein</fullName>
    </recommendedName>
</protein>
<evidence type="ECO:0000313" key="3">
    <source>
        <dbReference type="EMBL" id="AWB28410.1"/>
    </source>
</evidence>
<dbReference type="EMBL" id="CP028858">
    <property type="protein sequence ID" value="AWB28410.1"/>
    <property type="molecule type" value="Genomic_DNA"/>
</dbReference>
<evidence type="ECO:0000259" key="2">
    <source>
        <dbReference type="Pfam" id="PF26450"/>
    </source>
</evidence>
<dbReference type="RefSeq" id="WP_108383858.1">
    <property type="nucleotide sequence ID" value="NZ_CP028858.1"/>
</dbReference>
<feature type="region of interest" description="Disordered" evidence="1">
    <location>
        <begin position="1"/>
        <end position="23"/>
    </location>
</feature>
<name>A0A2R4X3N7_9EURY</name>
<dbReference type="KEGG" id="harc:HARCEL1_12210"/>
<feature type="compositionally biased region" description="Basic and acidic residues" evidence="1">
    <location>
        <begin position="14"/>
        <end position="23"/>
    </location>
</feature>
<reference evidence="3 4" key="1">
    <citation type="submission" date="2018-04" db="EMBL/GenBank/DDBJ databases">
        <title>Halococcoides cellulosivorans gen. nov., sp. nov., an extremely halophilic cellulose-utilizing haloarchaeon from hypersaline lakes.</title>
        <authorList>
            <person name="Sorokin D.Y."/>
            <person name="Toshchakov S.V."/>
            <person name="Samarov N.I."/>
            <person name="Korzhenkov A."/>
            <person name="Kublanov I.V."/>
        </authorList>
    </citation>
    <scope>NUCLEOTIDE SEQUENCE [LARGE SCALE GENOMIC DNA]</scope>
    <source>
        <strain evidence="3 4">HArcel1</strain>
    </source>
</reference>
<dbReference type="Proteomes" id="UP000244727">
    <property type="component" value="Chromosome"/>
</dbReference>
<dbReference type="Pfam" id="PF26450">
    <property type="entry name" value="DUF8129"/>
    <property type="match status" value="1"/>
</dbReference>
<dbReference type="AlphaFoldDB" id="A0A2R4X3N7"/>
<keyword evidence="4" id="KW-1185">Reference proteome</keyword>
<accession>A0A2R4X3N7</accession>
<proteinExistence type="predicted"/>
<dbReference type="GeneID" id="36513283"/>
<feature type="domain" description="DUF8129" evidence="2">
    <location>
        <begin position="15"/>
        <end position="69"/>
    </location>
</feature>
<sequence length="72" mass="8329">MQQSTMSESTDGLPPERRLEAPSHRLVEAGIATIPDMETLRECVGYENTHQQRVQILRRLEHRASEIRTQED</sequence>
<dbReference type="InterPro" id="IPR058442">
    <property type="entry name" value="DUF8129"/>
</dbReference>